<name>A0ABW2WSP8_9ACTN</name>
<evidence type="ECO:0000256" key="1">
    <source>
        <dbReference type="SAM" id="Phobius"/>
    </source>
</evidence>
<reference evidence="3" key="1">
    <citation type="journal article" date="2019" name="Int. J. Syst. Evol. Microbiol.">
        <title>The Global Catalogue of Microorganisms (GCM) 10K type strain sequencing project: providing services to taxonomists for standard genome sequencing and annotation.</title>
        <authorList>
            <consortium name="The Broad Institute Genomics Platform"/>
            <consortium name="The Broad Institute Genome Sequencing Center for Infectious Disease"/>
            <person name="Wu L."/>
            <person name="Ma J."/>
        </authorList>
    </citation>
    <scope>NUCLEOTIDE SEQUENCE [LARGE SCALE GENOMIC DNA]</scope>
    <source>
        <strain evidence="3">JCM 12607</strain>
    </source>
</reference>
<accession>A0ABW2WSP8</accession>
<dbReference type="Proteomes" id="UP001596915">
    <property type="component" value="Unassembled WGS sequence"/>
</dbReference>
<keyword evidence="1" id="KW-1133">Transmembrane helix</keyword>
<protein>
    <submittedName>
        <fullName evidence="2">Uncharacterized protein</fullName>
    </submittedName>
</protein>
<evidence type="ECO:0000313" key="2">
    <source>
        <dbReference type="EMBL" id="MFD0624452.1"/>
    </source>
</evidence>
<keyword evidence="1" id="KW-0812">Transmembrane</keyword>
<keyword evidence="3" id="KW-1185">Reference proteome</keyword>
<organism evidence="2 3">
    <name type="scientific">Streptomyces sanglieri</name>
    <dbReference type="NCBI Taxonomy" id="193460"/>
    <lineage>
        <taxon>Bacteria</taxon>
        <taxon>Bacillati</taxon>
        <taxon>Actinomycetota</taxon>
        <taxon>Actinomycetes</taxon>
        <taxon>Kitasatosporales</taxon>
        <taxon>Streptomycetaceae</taxon>
        <taxon>Streptomyces</taxon>
    </lineage>
</organism>
<dbReference type="EMBL" id="JBHTGL010000008">
    <property type="protein sequence ID" value="MFD0624452.1"/>
    <property type="molecule type" value="Genomic_DNA"/>
</dbReference>
<gene>
    <name evidence="2" type="ORF">ACFQ2K_18405</name>
</gene>
<proteinExistence type="predicted"/>
<keyword evidence="1" id="KW-0472">Membrane</keyword>
<evidence type="ECO:0000313" key="3">
    <source>
        <dbReference type="Proteomes" id="UP001596915"/>
    </source>
</evidence>
<feature type="transmembrane region" description="Helical" evidence="1">
    <location>
        <begin position="40"/>
        <end position="61"/>
    </location>
</feature>
<sequence>MTNSVNSCSRFGEQTATDTMHASARGLIIEDLDGSSETGAAMLSICVVAAPAATAVAAASIRFE</sequence>
<comment type="caution">
    <text evidence="2">The sequence shown here is derived from an EMBL/GenBank/DDBJ whole genome shotgun (WGS) entry which is preliminary data.</text>
</comment>